<feature type="region of interest" description="Disordered" evidence="1">
    <location>
        <begin position="1"/>
        <end position="39"/>
    </location>
</feature>
<dbReference type="Proteomes" id="UP001321018">
    <property type="component" value="Unassembled WGS sequence"/>
</dbReference>
<name>A0AAP2YZY9_9EURY</name>
<comment type="caution">
    <text evidence="2">The sequence shown here is derived from an EMBL/GenBank/DDBJ whole genome shotgun (WGS) entry which is preliminary data.</text>
</comment>
<dbReference type="InterPro" id="IPR006311">
    <property type="entry name" value="TAT_signal"/>
</dbReference>
<dbReference type="AlphaFoldDB" id="A0AAP2YZY9"/>
<dbReference type="Gene3D" id="2.160.20.10">
    <property type="entry name" value="Single-stranded right-handed beta-helix, Pectin lyase-like"/>
    <property type="match status" value="1"/>
</dbReference>
<evidence type="ECO:0000256" key="1">
    <source>
        <dbReference type="SAM" id="MobiDB-lite"/>
    </source>
</evidence>
<protein>
    <submittedName>
        <fullName evidence="2">Right-handed parallel beta-helix repeat-containing protein</fullName>
    </submittedName>
</protein>
<organism evidence="2 3">
    <name type="scientific">Natronoglomus mannanivorans</name>
    <dbReference type="NCBI Taxonomy" id="2979990"/>
    <lineage>
        <taxon>Archaea</taxon>
        <taxon>Methanobacteriati</taxon>
        <taxon>Methanobacteriota</taxon>
        <taxon>Stenosarchaea group</taxon>
        <taxon>Halobacteria</taxon>
        <taxon>Halobacteriales</taxon>
        <taxon>Natrialbaceae</taxon>
        <taxon>Natronoglomus</taxon>
    </lineage>
</organism>
<dbReference type="InterPro" id="IPR011050">
    <property type="entry name" value="Pectin_lyase_fold/virulence"/>
</dbReference>
<reference evidence="2" key="1">
    <citation type="submission" date="2022-09" db="EMBL/GenBank/DDBJ databases">
        <title>Enrichment on poylsaccharides allowed isolation of novel metabolic and taxonomic groups of Haloarchaea.</title>
        <authorList>
            <person name="Sorokin D.Y."/>
            <person name="Elcheninov A.G."/>
            <person name="Khizhniak T.V."/>
            <person name="Kolganova T.V."/>
            <person name="Kublanov I.V."/>
        </authorList>
    </citation>
    <scope>NUCLEOTIDE SEQUENCE</scope>
    <source>
        <strain evidence="2">AArc-xg1-1</strain>
    </source>
</reference>
<dbReference type="InterPro" id="IPR012334">
    <property type="entry name" value="Pectin_lyas_fold"/>
</dbReference>
<proteinExistence type="predicted"/>
<dbReference type="RefSeq" id="WP_425494310.1">
    <property type="nucleotide sequence ID" value="NZ_JAOPKA010000009.1"/>
</dbReference>
<dbReference type="PROSITE" id="PS51318">
    <property type="entry name" value="TAT"/>
    <property type="match status" value="1"/>
</dbReference>
<dbReference type="SUPFAM" id="SSF51126">
    <property type="entry name" value="Pectin lyase-like"/>
    <property type="match status" value="1"/>
</dbReference>
<sequence length="547" mass="59696">MSDINDSLDGDNNGDCGSRGSAVDGRLGRSSAGRSETSRRTFVKGAALTGLATLGLSSTGSAATGYTQYDDEYRTVINVVEAGADNTGTEPITPVLESVRSDNTLLYFPPGEYAMDSQFRFTNFEKFAVIGDDATLVPANYHDFDGPRYRLFRLGTYNNPGAHLRFEGFTVDQTAPDTGIRTIETYVTDRLEVRSIYVRGQHDSGTWGPALFNVVDPDGTGIVEDFWAPHGGAWVDETPHAGNSWRGPIGIEANQTEGTLQFKRCRLGAFPSNGLYACGGSGKIIVHGGHYKNSNPVSLRIGGTNSVIRWPTIEIDETRTRDGSQRGIRLENGNVRIRGALIRNTSPMPTSHAISVMNSCSGARIEDTTIEMSGDGINHGIVVSPSAGETIILDTDITHETAGGYPLWIRETDNQERVLCEYLSISGEAGDGAGFRDGIRCERDNCRFNVCEVDQPGRDGVKRNAMVNTGNDSTVYYGTYRASNYPFVETGSETLYMRADAESYDSGREAICLYDRSHDIDLRRNRLVNGIKDYGSDGLIDWENSYS</sequence>
<gene>
    <name evidence="2" type="ORF">OB960_14870</name>
</gene>
<evidence type="ECO:0000313" key="3">
    <source>
        <dbReference type="Proteomes" id="UP001321018"/>
    </source>
</evidence>
<dbReference type="EMBL" id="JAOPKA010000009">
    <property type="protein sequence ID" value="MCU4742676.1"/>
    <property type="molecule type" value="Genomic_DNA"/>
</dbReference>
<accession>A0AAP2YZY9</accession>
<evidence type="ECO:0000313" key="2">
    <source>
        <dbReference type="EMBL" id="MCU4742676.1"/>
    </source>
</evidence>